<name>A0A6G1G518_9PEZI</name>
<dbReference type="EMBL" id="ML975155">
    <property type="protein sequence ID" value="KAF1813144.1"/>
    <property type="molecule type" value="Genomic_DNA"/>
</dbReference>
<keyword evidence="2" id="KW-1185">Reference proteome</keyword>
<organism evidence="1">
    <name type="scientific">Eremomyces bilateralis CBS 781.70</name>
    <dbReference type="NCBI Taxonomy" id="1392243"/>
    <lineage>
        <taxon>Eukaryota</taxon>
        <taxon>Fungi</taxon>
        <taxon>Dikarya</taxon>
        <taxon>Ascomycota</taxon>
        <taxon>Pezizomycotina</taxon>
        <taxon>Dothideomycetes</taxon>
        <taxon>Dothideomycetes incertae sedis</taxon>
        <taxon>Eremomycetales</taxon>
        <taxon>Eremomycetaceae</taxon>
        <taxon>Eremomyces</taxon>
    </lineage>
</organism>
<reference evidence="3" key="2">
    <citation type="submission" date="2020-04" db="EMBL/GenBank/DDBJ databases">
        <authorList>
            <consortium name="NCBI Genome Project"/>
        </authorList>
    </citation>
    <scope>NUCLEOTIDE SEQUENCE</scope>
    <source>
        <strain evidence="3">CBS 781.70</strain>
    </source>
</reference>
<gene>
    <name evidence="1 3" type="ORF">P152DRAFT_306612</name>
</gene>
<dbReference type="AlphaFoldDB" id="A0A6G1G518"/>
<protein>
    <submittedName>
        <fullName evidence="1 3">Uncharacterized protein</fullName>
    </submittedName>
</protein>
<dbReference type="Proteomes" id="UP000504638">
    <property type="component" value="Unplaced"/>
</dbReference>
<evidence type="ECO:0000313" key="2">
    <source>
        <dbReference type="Proteomes" id="UP000504638"/>
    </source>
</evidence>
<dbReference type="GeneID" id="54415697"/>
<reference evidence="3" key="3">
    <citation type="submission" date="2025-04" db="UniProtKB">
        <authorList>
            <consortium name="RefSeq"/>
        </authorList>
    </citation>
    <scope>IDENTIFICATION</scope>
    <source>
        <strain evidence="3">CBS 781.70</strain>
    </source>
</reference>
<sequence length="115" mass="12891">MRFRCISLMFYLSQHLSSPWNLGSLHASYLPTSLIFTQLIYYVQNEKTLPPVLLAIARGRPVCYRRAIGYGTDVSLGLGFVGMGLGSCCPNQKEADAWTRVYHVSLARRESCSNV</sequence>
<dbReference type="RefSeq" id="XP_033534775.1">
    <property type="nucleotide sequence ID" value="XM_033675127.1"/>
</dbReference>
<proteinExistence type="predicted"/>
<evidence type="ECO:0000313" key="1">
    <source>
        <dbReference type="EMBL" id="KAF1813144.1"/>
    </source>
</evidence>
<accession>A0A6G1G518</accession>
<evidence type="ECO:0000313" key="3">
    <source>
        <dbReference type="RefSeq" id="XP_033534775.1"/>
    </source>
</evidence>
<reference evidence="1 3" key="1">
    <citation type="submission" date="2020-01" db="EMBL/GenBank/DDBJ databases">
        <authorList>
            <consortium name="DOE Joint Genome Institute"/>
            <person name="Haridas S."/>
            <person name="Albert R."/>
            <person name="Binder M."/>
            <person name="Bloem J."/>
            <person name="Labutti K."/>
            <person name="Salamov A."/>
            <person name="Andreopoulos B."/>
            <person name="Baker S.E."/>
            <person name="Barry K."/>
            <person name="Bills G."/>
            <person name="Bluhm B.H."/>
            <person name="Cannon C."/>
            <person name="Castanera R."/>
            <person name="Culley D.E."/>
            <person name="Daum C."/>
            <person name="Ezra D."/>
            <person name="Gonzalez J.B."/>
            <person name="Henrissat B."/>
            <person name="Kuo A."/>
            <person name="Liang C."/>
            <person name="Lipzen A."/>
            <person name="Lutzoni F."/>
            <person name="Magnuson J."/>
            <person name="Mondo S."/>
            <person name="Nolan M."/>
            <person name="Ohm R."/>
            <person name="Pangilinan J."/>
            <person name="Park H.-J."/>
            <person name="Ramirez L."/>
            <person name="Alfaro M."/>
            <person name="Sun H."/>
            <person name="Tritt A."/>
            <person name="Yoshinaga Y."/>
            <person name="Zwiers L.-H."/>
            <person name="Turgeon B.G."/>
            <person name="Goodwin S.B."/>
            <person name="Spatafora J.W."/>
            <person name="Crous P.W."/>
            <person name="Grigoriev I.V."/>
        </authorList>
    </citation>
    <scope>NUCLEOTIDE SEQUENCE</scope>
    <source>
        <strain evidence="1 3">CBS 781.70</strain>
    </source>
</reference>